<evidence type="ECO:0000313" key="2">
    <source>
        <dbReference type="Proteomes" id="UP000314985"/>
    </source>
</evidence>
<evidence type="ECO:0008006" key="3">
    <source>
        <dbReference type="Google" id="ProtNLM"/>
    </source>
</evidence>
<organism evidence="1 2">
    <name type="scientific">Sus scrofa</name>
    <name type="common">Pig</name>
    <dbReference type="NCBI Taxonomy" id="9823"/>
    <lineage>
        <taxon>Eukaryota</taxon>
        <taxon>Metazoa</taxon>
        <taxon>Chordata</taxon>
        <taxon>Craniata</taxon>
        <taxon>Vertebrata</taxon>
        <taxon>Euteleostomi</taxon>
        <taxon>Mammalia</taxon>
        <taxon>Eutheria</taxon>
        <taxon>Laurasiatheria</taxon>
        <taxon>Artiodactyla</taxon>
        <taxon>Suina</taxon>
        <taxon>Suidae</taxon>
        <taxon>Sus</taxon>
    </lineage>
</organism>
<dbReference type="Ensembl" id="ENSSSCT00070038400.1">
    <property type="protein sequence ID" value="ENSSSCP00070032138.1"/>
    <property type="gene ID" value="ENSSSCG00070019408.1"/>
</dbReference>
<accession>A0A4X1UUZ7</accession>
<dbReference type="InterPro" id="IPR021138">
    <property type="entry name" value="Ribosomal_eL20_eukaryotes"/>
</dbReference>
<dbReference type="AlphaFoldDB" id="A0A4X1UUZ7"/>
<dbReference type="SUPFAM" id="SSF160374">
    <property type="entry name" value="RplX-like"/>
    <property type="match status" value="1"/>
</dbReference>
<dbReference type="PANTHER" id="PTHR10052">
    <property type="entry name" value="60S RIBOSOMAL PROTEIN L18A"/>
    <property type="match status" value="1"/>
</dbReference>
<dbReference type="GO" id="GO:0006412">
    <property type="term" value="P:translation"/>
    <property type="evidence" value="ECO:0007669"/>
    <property type="project" value="InterPro"/>
</dbReference>
<reference evidence="1" key="2">
    <citation type="submission" date="2025-08" db="UniProtKB">
        <authorList>
            <consortium name="Ensembl"/>
        </authorList>
    </citation>
    <scope>IDENTIFICATION</scope>
</reference>
<proteinExistence type="predicted"/>
<name>A0A4X1UUZ7_PIG</name>
<dbReference type="GO" id="GO:0005840">
    <property type="term" value="C:ribosome"/>
    <property type="evidence" value="ECO:0007669"/>
    <property type="project" value="InterPro"/>
</dbReference>
<dbReference type="Proteomes" id="UP000314985">
    <property type="component" value="Chromosome 1"/>
</dbReference>
<evidence type="ECO:0000313" key="1">
    <source>
        <dbReference type="Ensembl" id="ENSSSCP00070032138.1"/>
    </source>
</evidence>
<protein>
    <recommendedName>
        <fullName evidence="3">Ribosomal protein 50S-L18Ae/60S-L20/60S-L18A domain-containing protein</fullName>
    </recommendedName>
</protein>
<sequence>MPVCTTATASNVGSEPCLYLVSQLKMKTSAVDIIYCGQVFQKYPLRVKNFGIWLCYDSLDLTTAGTITQCYRDMVLGTMPRAHSSQIKKVEEIAANKCLQPAVKQFQDSKIKFLLPYQVFCHLHKPCFTTKSPNTFF</sequence>
<dbReference type="Gene3D" id="3.10.20.10">
    <property type="match status" value="1"/>
</dbReference>
<reference evidence="1 2" key="1">
    <citation type="submission" date="2017-08" db="EMBL/GenBank/DDBJ databases">
        <title>USMARCv1.0.</title>
        <authorList>
            <person name="Hannum G.I."/>
            <person name="Koren S."/>
            <person name="Schroeder S.G."/>
            <person name="Chin S.C."/>
            <person name="Nonneman D.J."/>
            <person name="Becker S.A."/>
            <person name="Rosen B.D."/>
            <person name="Bickhart D.M."/>
            <person name="Putnam N.H."/>
            <person name="Green R.E."/>
            <person name="Tuggle C.K."/>
            <person name="Liu H."/>
            <person name="Rohrer G.A."/>
            <person name="Warr A."/>
            <person name="Hall R."/>
            <person name="Kim K."/>
            <person name="Hume D.A."/>
            <person name="Talbot R."/>
            <person name="Chow W."/>
            <person name="Howe K."/>
            <person name="Schwartz A.S."/>
            <person name="Watson M."/>
            <person name="Archibald A.L."/>
            <person name="Phillippy A.M."/>
            <person name="Smith T.P.L."/>
        </authorList>
    </citation>
    <scope>NUCLEOTIDE SEQUENCE [LARGE SCALE GENOMIC DNA]</scope>
</reference>
<dbReference type="GO" id="GO:0003735">
    <property type="term" value="F:structural constituent of ribosome"/>
    <property type="evidence" value="ECO:0007669"/>
    <property type="project" value="InterPro"/>
</dbReference>